<gene>
    <name evidence="1" type="ORF">V6R86_09200</name>
</gene>
<name>A0ABZ2G4U8_9SPHN</name>
<evidence type="ECO:0000313" key="1">
    <source>
        <dbReference type="EMBL" id="WWM70845.1"/>
    </source>
</evidence>
<reference evidence="1 2" key="1">
    <citation type="submission" date="2024-02" db="EMBL/GenBank/DDBJ databases">
        <title>Full genome sequence of Sphingomonas kaistensis.</title>
        <authorList>
            <person name="Poletto B.L."/>
            <person name="Silva G."/>
            <person name="Galante D."/>
            <person name="Campos K.R."/>
            <person name="Santos M.B.N."/>
            <person name="Sacchi C.T."/>
        </authorList>
    </citation>
    <scope>NUCLEOTIDE SEQUENCE [LARGE SCALE GENOMIC DNA]</scope>
    <source>
        <strain evidence="1 2">MA4R</strain>
    </source>
</reference>
<evidence type="ECO:0000313" key="2">
    <source>
        <dbReference type="Proteomes" id="UP001382935"/>
    </source>
</evidence>
<proteinExistence type="predicted"/>
<protein>
    <submittedName>
        <fullName evidence="1">Uncharacterized protein</fullName>
    </submittedName>
</protein>
<keyword evidence="2" id="KW-1185">Reference proteome</keyword>
<accession>A0ABZ2G4U8</accession>
<dbReference type="EMBL" id="CP145607">
    <property type="protein sequence ID" value="WWM70845.1"/>
    <property type="molecule type" value="Genomic_DNA"/>
</dbReference>
<sequence>MFASGRTQTLERNVANGWKADIAEVSIDCSYPVRQHNLMNDHERGLLAFVAEPNRSRMERLLQLGPKRRGDARSLLRSIELNPRFSEHLKGSEAFPLPAEVNLRRRGAPSTCYVFASDSGLDGREMLLGEALEAVVGMGEAALISCIPGHLAFYEGDYMKMSYVLSKPR</sequence>
<organism evidence="1 2">
    <name type="scientific">Sphingomonas kaistensis</name>
    <dbReference type="NCBI Taxonomy" id="298708"/>
    <lineage>
        <taxon>Bacteria</taxon>
        <taxon>Pseudomonadati</taxon>
        <taxon>Pseudomonadota</taxon>
        <taxon>Alphaproteobacteria</taxon>
        <taxon>Sphingomonadales</taxon>
        <taxon>Sphingomonadaceae</taxon>
        <taxon>Sphingomonas</taxon>
    </lineage>
</organism>
<dbReference type="RefSeq" id="WP_338503964.1">
    <property type="nucleotide sequence ID" value="NZ_CP145607.1"/>
</dbReference>
<dbReference type="Proteomes" id="UP001382935">
    <property type="component" value="Chromosome"/>
</dbReference>